<protein>
    <submittedName>
        <fullName evidence="2">Uncharacterized protein</fullName>
    </submittedName>
</protein>
<dbReference type="EMBL" id="KV429032">
    <property type="protein sequence ID" value="KZT74724.1"/>
    <property type="molecule type" value="Genomic_DNA"/>
</dbReference>
<sequence length="376" mass="41656">MATMAPQNMQQDSALTNEIVLAMASELQRLREQLNEPTDVSKGSNASEIQGLRNENARLQKELNGGLPLTMSEHGKQVPTYDSLQCQLNLVLRTQDEERVLHAKLVEGLKAELVTVKKQTRAALETGQGLTGVQQRLFSASAESSADTDSETITEDDFSPGNFLDTRGEQEDEGPALDLYESHAGLNLWAAVRKELPDASILDGALHISPDSVIWHHDHRGARRCLLFYPSQRFNLCDKGNWKSEGCVQIIEKGDIRELFCKAGKALSYCGTYKCAGIASLSEEEVKQFSPRHTLMNAVMQRTTSYAKVEIPTHVGKLIREMYRSGALSLRCYGMELVERVEALDAALEKCAIRQSDSKRNSDDGEGGPRKKQKSS</sequence>
<name>A0A165UCR9_9APHY</name>
<feature type="region of interest" description="Disordered" evidence="1">
    <location>
        <begin position="355"/>
        <end position="376"/>
    </location>
</feature>
<evidence type="ECO:0000313" key="3">
    <source>
        <dbReference type="Proteomes" id="UP000076727"/>
    </source>
</evidence>
<evidence type="ECO:0000313" key="2">
    <source>
        <dbReference type="EMBL" id="KZT74724.1"/>
    </source>
</evidence>
<dbReference type="OrthoDB" id="2788547at2759"/>
<dbReference type="AlphaFoldDB" id="A0A165UCR9"/>
<organism evidence="2 3">
    <name type="scientific">Daedalea quercina L-15889</name>
    <dbReference type="NCBI Taxonomy" id="1314783"/>
    <lineage>
        <taxon>Eukaryota</taxon>
        <taxon>Fungi</taxon>
        <taxon>Dikarya</taxon>
        <taxon>Basidiomycota</taxon>
        <taxon>Agaricomycotina</taxon>
        <taxon>Agaricomycetes</taxon>
        <taxon>Polyporales</taxon>
        <taxon>Fomitopsis</taxon>
    </lineage>
</organism>
<proteinExistence type="predicted"/>
<dbReference type="Proteomes" id="UP000076727">
    <property type="component" value="Unassembled WGS sequence"/>
</dbReference>
<keyword evidence="3" id="KW-1185">Reference proteome</keyword>
<feature type="compositionally biased region" description="Acidic residues" evidence="1">
    <location>
        <begin position="146"/>
        <end position="158"/>
    </location>
</feature>
<feature type="region of interest" description="Disordered" evidence="1">
    <location>
        <begin position="142"/>
        <end position="170"/>
    </location>
</feature>
<accession>A0A165UCR9</accession>
<feature type="compositionally biased region" description="Basic and acidic residues" evidence="1">
    <location>
        <begin position="355"/>
        <end position="369"/>
    </location>
</feature>
<evidence type="ECO:0000256" key="1">
    <source>
        <dbReference type="SAM" id="MobiDB-lite"/>
    </source>
</evidence>
<reference evidence="2 3" key="1">
    <citation type="journal article" date="2016" name="Mol. Biol. Evol.">
        <title>Comparative Genomics of Early-Diverging Mushroom-Forming Fungi Provides Insights into the Origins of Lignocellulose Decay Capabilities.</title>
        <authorList>
            <person name="Nagy L.G."/>
            <person name="Riley R."/>
            <person name="Tritt A."/>
            <person name="Adam C."/>
            <person name="Daum C."/>
            <person name="Floudas D."/>
            <person name="Sun H."/>
            <person name="Yadav J.S."/>
            <person name="Pangilinan J."/>
            <person name="Larsson K.H."/>
            <person name="Matsuura K."/>
            <person name="Barry K."/>
            <person name="Labutti K."/>
            <person name="Kuo R."/>
            <person name="Ohm R.A."/>
            <person name="Bhattacharya S.S."/>
            <person name="Shirouzu T."/>
            <person name="Yoshinaga Y."/>
            <person name="Martin F.M."/>
            <person name="Grigoriev I.V."/>
            <person name="Hibbett D.S."/>
        </authorList>
    </citation>
    <scope>NUCLEOTIDE SEQUENCE [LARGE SCALE GENOMIC DNA]</scope>
    <source>
        <strain evidence="2 3">L-15889</strain>
    </source>
</reference>
<gene>
    <name evidence="2" type="ORF">DAEQUDRAFT_719899</name>
</gene>